<comment type="caution">
    <text evidence="6">The sequence shown here is derived from an EMBL/GenBank/DDBJ whole genome shotgun (WGS) entry which is preliminary data.</text>
</comment>
<evidence type="ECO:0000256" key="3">
    <source>
        <dbReference type="ARBA" id="ARBA00023163"/>
    </source>
</evidence>
<dbReference type="Gene3D" id="1.10.357.10">
    <property type="entry name" value="Tetracycline Repressor, domain 2"/>
    <property type="match status" value="1"/>
</dbReference>
<feature type="domain" description="HTH tetR-type" evidence="5">
    <location>
        <begin position="39"/>
        <end position="99"/>
    </location>
</feature>
<evidence type="ECO:0000256" key="2">
    <source>
        <dbReference type="ARBA" id="ARBA00023125"/>
    </source>
</evidence>
<protein>
    <submittedName>
        <fullName evidence="6">TetR/AcrR family transcriptional regulator</fullName>
    </submittedName>
</protein>
<keyword evidence="7" id="KW-1185">Reference proteome</keyword>
<dbReference type="PANTHER" id="PTHR30055">
    <property type="entry name" value="HTH-TYPE TRANSCRIPTIONAL REGULATOR RUTR"/>
    <property type="match status" value="1"/>
</dbReference>
<dbReference type="Proteomes" id="UP000715441">
    <property type="component" value="Unassembled WGS sequence"/>
</dbReference>
<organism evidence="6 7">
    <name type="scientific">Amycolatopsis acididurans</name>
    <dbReference type="NCBI Taxonomy" id="2724524"/>
    <lineage>
        <taxon>Bacteria</taxon>
        <taxon>Bacillati</taxon>
        <taxon>Actinomycetota</taxon>
        <taxon>Actinomycetes</taxon>
        <taxon>Pseudonocardiales</taxon>
        <taxon>Pseudonocardiaceae</taxon>
        <taxon>Amycolatopsis</taxon>
    </lineage>
</organism>
<evidence type="ECO:0000256" key="1">
    <source>
        <dbReference type="ARBA" id="ARBA00023015"/>
    </source>
</evidence>
<name>A0ABX1J1B0_9PSEU</name>
<accession>A0ABX1J1B0</accession>
<dbReference type="InterPro" id="IPR001647">
    <property type="entry name" value="HTH_TetR"/>
</dbReference>
<dbReference type="PANTHER" id="PTHR30055:SF234">
    <property type="entry name" value="HTH-TYPE TRANSCRIPTIONAL REGULATOR BETI"/>
    <property type="match status" value="1"/>
</dbReference>
<gene>
    <name evidence="6" type="ORF">HFP15_07705</name>
</gene>
<evidence type="ECO:0000256" key="4">
    <source>
        <dbReference type="PROSITE-ProRule" id="PRU00335"/>
    </source>
</evidence>
<dbReference type="SUPFAM" id="SSF46689">
    <property type="entry name" value="Homeodomain-like"/>
    <property type="match status" value="1"/>
</dbReference>
<sequence length="230" mass="26150">MWTFPVPSANRPVRAYHGAVTGTTATAPPRNAFREQQWREAHERYLDCARQVFGSLGYHAATVADIVAAANGSRATFYAHFRDKADIAAALFERVLPAGAAMYGRITEFPELNREHVRRWLDEHVLPFWATYGVEIDLVNHAMAADPGVAARHYQWGMEAVRQLRPYLARWTGEHEQAGLTRALLLVLQLERLCYHWLVRGVEHERGMVLDILADLWVRELAVLREGPRG</sequence>
<keyword evidence="1" id="KW-0805">Transcription regulation</keyword>
<proteinExistence type="predicted"/>
<evidence type="ECO:0000313" key="6">
    <source>
        <dbReference type="EMBL" id="NKQ52764.1"/>
    </source>
</evidence>
<evidence type="ECO:0000313" key="7">
    <source>
        <dbReference type="Proteomes" id="UP000715441"/>
    </source>
</evidence>
<reference evidence="6 7" key="1">
    <citation type="submission" date="2020-04" db="EMBL/GenBank/DDBJ databases">
        <title>Novel species.</title>
        <authorList>
            <person name="Teo W.F.A."/>
            <person name="Lipun K."/>
            <person name="Srisuk N."/>
            <person name="Duangmal K."/>
        </authorList>
    </citation>
    <scope>NUCLEOTIDE SEQUENCE [LARGE SCALE GENOMIC DNA]</scope>
    <source>
        <strain evidence="6 7">K13G38</strain>
    </source>
</reference>
<dbReference type="PROSITE" id="PS50977">
    <property type="entry name" value="HTH_TETR_2"/>
    <property type="match status" value="1"/>
</dbReference>
<keyword evidence="2 4" id="KW-0238">DNA-binding</keyword>
<dbReference type="Pfam" id="PF00440">
    <property type="entry name" value="TetR_N"/>
    <property type="match status" value="1"/>
</dbReference>
<keyword evidence="3" id="KW-0804">Transcription</keyword>
<dbReference type="InterPro" id="IPR050109">
    <property type="entry name" value="HTH-type_TetR-like_transc_reg"/>
</dbReference>
<dbReference type="EMBL" id="JAAXLS010000003">
    <property type="protein sequence ID" value="NKQ52764.1"/>
    <property type="molecule type" value="Genomic_DNA"/>
</dbReference>
<dbReference type="InterPro" id="IPR009057">
    <property type="entry name" value="Homeodomain-like_sf"/>
</dbReference>
<feature type="DNA-binding region" description="H-T-H motif" evidence="4">
    <location>
        <begin position="62"/>
        <end position="81"/>
    </location>
</feature>
<evidence type="ECO:0000259" key="5">
    <source>
        <dbReference type="PROSITE" id="PS50977"/>
    </source>
</evidence>